<dbReference type="Pfam" id="PF13822">
    <property type="entry name" value="ACC_epsilon"/>
    <property type="match status" value="1"/>
</dbReference>
<evidence type="ECO:0000313" key="3">
    <source>
        <dbReference type="Proteomes" id="UP001596138"/>
    </source>
</evidence>
<feature type="region of interest" description="Disordered" evidence="1">
    <location>
        <begin position="37"/>
        <end position="74"/>
    </location>
</feature>
<sequence length="74" mass="7393">MSAEESTERPVLRIVRGGPTADEVAALVAVVAAAGSAGAEHPRSAPASAGWAAHQRTVRGPLPAGGWRASAAPR</sequence>
<gene>
    <name evidence="2" type="ORF">ACFQGU_03140</name>
</gene>
<name>A0ABW1SY96_9ACTN</name>
<reference evidence="3" key="1">
    <citation type="journal article" date="2019" name="Int. J. Syst. Evol. Microbiol.">
        <title>The Global Catalogue of Microorganisms (GCM) 10K type strain sequencing project: providing services to taxonomists for standard genome sequencing and annotation.</title>
        <authorList>
            <consortium name="The Broad Institute Genomics Platform"/>
            <consortium name="The Broad Institute Genome Sequencing Center for Infectious Disease"/>
            <person name="Wu L."/>
            <person name="Ma J."/>
        </authorList>
    </citation>
    <scope>NUCLEOTIDE SEQUENCE [LARGE SCALE GENOMIC DNA]</scope>
    <source>
        <strain evidence="3">CGMCC 4.7317</strain>
    </source>
</reference>
<evidence type="ECO:0000313" key="2">
    <source>
        <dbReference type="EMBL" id="MFC6236858.1"/>
    </source>
</evidence>
<evidence type="ECO:0000256" key="1">
    <source>
        <dbReference type="SAM" id="MobiDB-lite"/>
    </source>
</evidence>
<accession>A0ABW1SY96</accession>
<dbReference type="InterPro" id="IPR032716">
    <property type="entry name" value="ACC_epsilon"/>
</dbReference>
<dbReference type="EMBL" id="JBHSTI010000002">
    <property type="protein sequence ID" value="MFC6236858.1"/>
    <property type="molecule type" value="Genomic_DNA"/>
</dbReference>
<keyword evidence="3" id="KW-1185">Reference proteome</keyword>
<comment type="caution">
    <text evidence="2">The sequence shown here is derived from an EMBL/GenBank/DDBJ whole genome shotgun (WGS) entry which is preliminary data.</text>
</comment>
<dbReference type="RefSeq" id="WP_386763891.1">
    <property type="nucleotide sequence ID" value="NZ_JBHSTI010000002.1"/>
</dbReference>
<protein>
    <submittedName>
        <fullName evidence="2">Acyl-CoA carboxylase epsilon subunit</fullName>
    </submittedName>
</protein>
<organism evidence="2 3">
    <name type="scientific">Longivirga aurantiaca</name>
    <dbReference type="NCBI Taxonomy" id="1837743"/>
    <lineage>
        <taxon>Bacteria</taxon>
        <taxon>Bacillati</taxon>
        <taxon>Actinomycetota</taxon>
        <taxon>Actinomycetes</taxon>
        <taxon>Sporichthyales</taxon>
        <taxon>Sporichthyaceae</taxon>
        <taxon>Longivirga</taxon>
    </lineage>
</organism>
<proteinExistence type="predicted"/>
<dbReference type="Proteomes" id="UP001596138">
    <property type="component" value="Unassembled WGS sequence"/>
</dbReference>